<feature type="compositionally biased region" description="Polar residues" evidence="1">
    <location>
        <begin position="105"/>
        <end position="116"/>
    </location>
</feature>
<evidence type="ECO:0000256" key="1">
    <source>
        <dbReference type="SAM" id="MobiDB-lite"/>
    </source>
</evidence>
<gene>
    <name evidence="2" type="ORF">PISMIDRAFT_615472</name>
</gene>
<dbReference type="EMBL" id="KN833774">
    <property type="protein sequence ID" value="KIK19951.1"/>
    <property type="molecule type" value="Genomic_DNA"/>
</dbReference>
<feature type="region of interest" description="Disordered" evidence="1">
    <location>
        <begin position="162"/>
        <end position="287"/>
    </location>
</feature>
<reference evidence="2 3" key="1">
    <citation type="submission" date="2014-04" db="EMBL/GenBank/DDBJ databases">
        <authorList>
            <consortium name="DOE Joint Genome Institute"/>
            <person name="Kuo A."/>
            <person name="Kohler A."/>
            <person name="Costa M.D."/>
            <person name="Nagy L.G."/>
            <person name="Floudas D."/>
            <person name="Copeland A."/>
            <person name="Barry K.W."/>
            <person name="Cichocki N."/>
            <person name="Veneault-Fourrey C."/>
            <person name="LaButti K."/>
            <person name="Lindquist E.A."/>
            <person name="Lipzen A."/>
            <person name="Lundell T."/>
            <person name="Morin E."/>
            <person name="Murat C."/>
            <person name="Sun H."/>
            <person name="Tunlid A."/>
            <person name="Henrissat B."/>
            <person name="Grigoriev I.V."/>
            <person name="Hibbett D.S."/>
            <person name="Martin F."/>
            <person name="Nordberg H.P."/>
            <person name="Cantor M.N."/>
            <person name="Hua S.X."/>
        </authorList>
    </citation>
    <scope>NUCLEOTIDE SEQUENCE [LARGE SCALE GENOMIC DNA]</scope>
    <source>
        <strain evidence="2 3">441</strain>
    </source>
</reference>
<feature type="compositionally biased region" description="Polar residues" evidence="1">
    <location>
        <begin position="37"/>
        <end position="94"/>
    </location>
</feature>
<dbReference type="OrthoDB" id="3358861at2759"/>
<keyword evidence="3" id="KW-1185">Reference proteome</keyword>
<dbReference type="AlphaFoldDB" id="A0A0C9YTD3"/>
<feature type="region of interest" description="Disordered" evidence="1">
    <location>
        <begin position="1"/>
        <end position="116"/>
    </location>
</feature>
<name>A0A0C9YTD3_9AGAM</name>
<protein>
    <submittedName>
        <fullName evidence="2">Uncharacterized protein</fullName>
    </submittedName>
</protein>
<feature type="compositionally biased region" description="Polar residues" evidence="1">
    <location>
        <begin position="163"/>
        <end position="172"/>
    </location>
</feature>
<accession>A0A0C9YTD3</accession>
<proteinExistence type="predicted"/>
<evidence type="ECO:0000313" key="2">
    <source>
        <dbReference type="EMBL" id="KIK19951.1"/>
    </source>
</evidence>
<evidence type="ECO:0000313" key="3">
    <source>
        <dbReference type="Proteomes" id="UP000054018"/>
    </source>
</evidence>
<feature type="compositionally biased region" description="Low complexity" evidence="1">
    <location>
        <begin position="227"/>
        <end position="245"/>
    </location>
</feature>
<dbReference type="Proteomes" id="UP000054018">
    <property type="component" value="Unassembled WGS sequence"/>
</dbReference>
<organism evidence="2 3">
    <name type="scientific">Pisolithus microcarpus 441</name>
    <dbReference type="NCBI Taxonomy" id="765257"/>
    <lineage>
        <taxon>Eukaryota</taxon>
        <taxon>Fungi</taxon>
        <taxon>Dikarya</taxon>
        <taxon>Basidiomycota</taxon>
        <taxon>Agaricomycotina</taxon>
        <taxon>Agaricomycetes</taxon>
        <taxon>Agaricomycetidae</taxon>
        <taxon>Boletales</taxon>
        <taxon>Sclerodermatineae</taxon>
        <taxon>Pisolithaceae</taxon>
        <taxon>Pisolithus</taxon>
    </lineage>
</organism>
<feature type="compositionally biased region" description="Polar residues" evidence="1">
    <location>
        <begin position="197"/>
        <end position="222"/>
    </location>
</feature>
<dbReference type="STRING" id="765257.A0A0C9YTD3"/>
<sequence length="287" mass="29311">MVKRSSLGKSVLSNASDAASSKRARRATTDFIDANSAALSGTSLGANVQTPRPTNLSAGSPGNSSARAESPSIPSSQKVSTQAQARPSVTSRATSPGRRGAKSGTLHTPNGSADQSLMSIVENVARQNRERNIASALATLNGHASSSSGNLPVLEVPRAPSLQVAQTSSTVPGVSARERPGQQVPNGRPRSLDLQRSESVSSTSRVNAASIASSNKPRSAPSSKAMGTPTSSVVGGSGTSPSTSSQLAKVPLHPALRNASRTPSPHPRGNHNACEPLPGTQQICHRV</sequence>
<reference evidence="3" key="2">
    <citation type="submission" date="2015-01" db="EMBL/GenBank/DDBJ databases">
        <title>Evolutionary Origins and Diversification of the Mycorrhizal Mutualists.</title>
        <authorList>
            <consortium name="DOE Joint Genome Institute"/>
            <consortium name="Mycorrhizal Genomics Consortium"/>
            <person name="Kohler A."/>
            <person name="Kuo A."/>
            <person name="Nagy L.G."/>
            <person name="Floudas D."/>
            <person name="Copeland A."/>
            <person name="Barry K.W."/>
            <person name="Cichocki N."/>
            <person name="Veneault-Fourrey C."/>
            <person name="LaButti K."/>
            <person name="Lindquist E.A."/>
            <person name="Lipzen A."/>
            <person name="Lundell T."/>
            <person name="Morin E."/>
            <person name="Murat C."/>
            <person name="Riley R."/>
            <person name="Ohm R."/>
            <person name="Sun H."/>
            <person name="Tunlid A."/>
            <person name="Henrissat B."/>
            <person name="Grigoriev I.V."/>
            <person name="Hibbett D.S."/>
            <person name="Martin F."/>
        </authorList>
    </citation>
    <scope>NUCLEOTIDE SEQUENCE [LARGE SCALE GENOMIC DNA]</scope>
    <source>
        <strain evidence="3">441</strain>
    </source>
</reference>
<dbReference type="HOGENOM" id="CLU_970162_0_0_1"/>